<dbReference type="EMBL" id="NPHW01004900">
    <property type="protein sequence ID" value="OXV07379.1"/>
    <property type="molecule type" value="Genomic_DNA"/>
</dbReference>
<gene>
    <name evidence="5" type="ORF">Egran_04854</name>
</gene>
<dbReference type="SUPFAM" id="SSF53474">
    <property type="entry name" value="alpha/beta-Hydrolases"/>
    <property type="match status" value="1"/>
</dbReference>
<sequence length="605" mass="65707">MKAAPLTYLVLLGVGSAAAQLLSPVLEARPDRVTVSLSPSASVVGSSLVKPAGGVEFFSGIPYAQPPVGQLRLKPPQKITSPQGIFDGTKVAPTCSQFTGAPLVFNDTFTQLIIGAINTTLIWTPLPSSEDCLILNVIRPPGTKEGAKLPVMFWIHGGGFQVHMDIASYYPLADLDEWLTSEAQAGSSTQYDGSYLVTTSVDLKKPVIYVAVNYRLAGFGFMGGREILADGSANLGLQDQRMALEWVSDNIAAFGGDPTRVILWGESAGSLSVLDQMGLYDGNNTYIGKPLFHGAIMNSGSVYPADPVDCPKAQAIYDTVVEEANCTQSNDTLACLRNVDYDTFVRATNFVPSSLSYNSIALSYLPRPDGKVMVDSPEVLVQLGKYAAVPLIIGGQEDEGTLFSFPQTNVSDTSSLVEYLSSVCFDGATKSELQVFVETYEESLSAGSPFRTGSAGEVYPGFKRLSAILGDVGFTMARRAMLYDALKARPSVPVWSYEASYDYGTPVLGTFHASDLLPVFFGGPQSFASQSIFYYYTNFAYSFDPNESSSGCQGCLTDNKYLYWPKWIEAKQLLHLLRDNSTLLTDNFRWNSYEWIAANRKLLHF</sequence>
<evidence type="ECO:0000313" key="6">
    <source>
        <dbReference type="Proteomes" id="UP000243515"/>
    </source>
</evidence>
<proteinExistence type="inferred from homology"/>
<feature type="domain" description="Carboxylesterase type B" evidence="4">
    <location>
        <begin position="184"/>
        <end position="579"/>
    </location>
</feature>
<evidence type="ECO:0000256" key="1">
    <source>
        <dbReference type="ARBA" id="ARBA00005964"/>
    </source>
</evidence>
<dbReference type="InterPro" id="IPR002018">
    <property type="entry name" value="CarbesteraseB"/>
</dbReference>
<feature type="chain" id="PRO_5011822912" description="Carboxylic ester hydrolase" evidence="3">
    <location>
        <begin position="20"/>
        <end position="605"/>
    </location>
</feature>
<keyword evidence="2 3" id="KW-0378">Hydrolase</keyword>
<comment type="caution">
    <text evidence="5">The sequence shown here is derived from an EMBL/GenBank/DDBJ whole genome shotgun (WGS) entry which is preliminary data.</text>
</comment>
<keyword evidence="3" id="KW-0732">Signal</keyword>
<evidence type="ECO:0000256" key="3">
    <source>
        <dbReference type="RuleBase" id="RU361235"/>
    </source>
</evidence>
<name>A0A232LTC8_9EURO</name>
<dbReference type="PANTHER" id="PTHR11559">
    <property type="entry name" value="CARBOXYLESTERASE"/>
    <property type="match status" value="1"/>
</dbReference>
<comment type="similarity">
    <text evidence="1 3">Belongs to the type-B carboxylesterase/lipase family.</text>
</comment>
<protein>
    <recommendedName>
        <fullName evidence="3">Carboxylic ester hydrolase</fullName>
        <ecNumber evidence="3">3.1.1.-</ecNumber>
    </recommendedName>
</protein>
<dbReference type="GO" id="GO:0016787">
    <property type="term" value="F:hydrolase activity"/>
    <property type="evidence" value="ECO:0007669"/>
    <property type="project" value="UniProtKB-KW"/>
</dbReference>
<dbReference type="Pfam" id="PF00135">
    <property type="entry name" value="COesterase"/>
    <property type="match status" value="2"/>
</dbReference>
<dbReference type="OrthoDB" id="408631at2759"/>
<dbReference type="Gene3D" id="3.40.50.1820">
    <property type="entry name" value="alpha/beta hydrolase"/>
    <property type="match status" value="1"/>
</dbReference>
<dbReference type="InterPro" id="IPR029058">
    <property type="entry name" value="AB_hydrolase_fold"/>
</dbReference>
<dbReference type="AlphaFoldDB" id="A0A232LTC8"/>
<evidence type="ECO:0000259" key="4">
    <source>
        <dbReference type="Pfam" id="PF00135"/>
    </source>
</evidence>
<accession>A0A232LTC8</accession>
<evidence type="ECO:0000313" key="5">
    <source>
        <dbReference type="EMBL" id="OXV07379.1"/>
    </source>
</evidence>
<evidence type="ECO:0000256" key="2">
    <source>
        <dbReference type="ARBA" id="ARBA00022801"/>
    </source>
</evidence>
<reference evidence="5 6" key="1">
    <citation type="journal article" date="2015" name="Environ. Microbiol.">
        <title>Metagenome sequence of Elaphomyces granulatus from sporocarp tissue reveals Ascomycota ectomycorrhizal fingerprints of genome expansion and a Proteobacteria-rich microbiome.</title>
        <authorList>
            <person name="Quandt C.A."/>
            <person name="Kohler A."/>
            <person name="Hesse C.N."/>
            <person name="Sharpton T.J."/>
            <person name="Martin F."/>
            <person name="Spatafora J.W."/>
        </authorList>
    </citation>
    <scope>NUCLEOTIDE SEQUENCE [LARGE SCALE GENOMIC DNA]</scope>
    <source>
        <strain evidence="5 6">OSC145934</strain>
    </source>
</reference>
<dbReference type="PROSITE" id="PS00122">
    <property type="entry name" value="CARBOXYLESTERASE_B_1"/>
    <property type="match status" value="1"/>
</dbReference>
<keyword evidence="6" id="KW-1185">Reference proteome</keyword>
<dbReference type="InterPro" id="IPR019826">
    <property type="entry name" value="Carboxylesterase_B_AS"/>
</dbReference>
<dbReference type="InterPro" id="IPR050309">
    <property type="entry name" value="Type-B_Carboxylest/Lipase"/>
</dbReference>
<dbReference type="Proteomes" id="UP000243515">
    <property type="component" value="Unassembled WGS sequence"/>
</dbReference>
<feature type="domain" description="Carboxylesterase type B" evidence="4">
    <location>
        <begin position="41"/>
        <end position="164"/>
    </location>
</feature>
<feature type="signal peptide" evidence="3">
    <location>
        <begin position="1"/>
        <end position="19"/>
    </location>
</feature>
<organism evidence="5 6">
    <name type="scientific">Elaphomyces granulatus</name>
    <dbReference type="NCBI Taxonomy" id="519963"/>
    <lineage>
        <taxon>Eukaryota</taxon>
        <taxon>Fungi</taxon>
        <taxon>Dikarya</taxon>
        <taxon>Ascomycota</taxon>
        <taxon>Pezizomycotina</taxon>
        <taxon>Eurotiomycetes</taxon>
        <taxon>Eurotiomycetidae</taxon>
        <taxon>Eurotiales</taxon>
        <taxon>Elaphomycetaceae</taxon>
        <taxon>Elaphomyces</taxon>
    </lineage>
</organism>
<dbReference type="EC" id="3.1.1.-" evidence="3"/>